<protein>
    <submittedName>
        <fullName evidence="1">Uncharacterized protein</fullName>
    </submittedName>
</protein>
<organism evidence="1">
    <name type="scientific">viral metagenome</name>
    <dbReference type="NCBI Taxonomy" id="1070528"/>
    <lineage>
        <taxon>unclassified sequences</taxon>
        <taxon>metagenomes</taxon>
        <taxon>organismal metagenomes</taxon>
    </lineage>
</organism>
<reference evidence="1" key="1">
    <citation type="journal article" date="2020" name="Nature">
        <title>Giant virus diversity and host interactions through global metagenomics.</title>
        <authorList>
            <person name="Schulz F."/>
            <person name="Roux S."/>
            <person name="Paez-Espino D."/>
            <person name="Jungbluth S."/>
            <person name="Walsh D.A."/>
            <person name="Denef V.J."/>
            <person name="McMahon K.D."/>
            <person name="Konstantinidis K.T."/>
            <person name="Eloe-Fadrosh E.A."/>
            <person name="Kyrpides N.C."/>
            <person name="Woyke T."/>
        </authorList>
    </citation>
    <scope>NUCLEOTIDE SEQUENCE</scope>
    <source>
        <strain evidence="1">GVMAG-M-3300023184-72</strain>
    </source>
</reference>
<sequence length="157" mass="17612">MAHSFKTNPGRSAFGVFKESQDAGDYIRNKTSTTTFCNPNICVPSRTVNTENNLLLLRRSNRLTFYKCGYYSFNKLNLNMNLITKLDLSEVPVIQSNITPFEVPVDISNNAVPYTDYLIDPSGVLFGNTTCGLNNYLDFVVYNAPYTTENPGNINNL</sequence>
<accession>A0A6C0IEJ6</accession>
<dbReference type="EMBL" id="MN740163">
    <property type="protein sequence ID" value="QHT91179.1"/>
    <property type="molecule type" value="Genomic_DNA"/>
</dbReference>
<name>A0A6C0IEJ6_9ZZZZ</name>
<proteinExistence type="predicted"/>
<evidence type="ECO:0000313" key="1">
    <source>
        <dbReference type="EMBL" id="QHT91179.1"/>
    </source>
</evidence>
<dbReference type="AlphaFoldDB" id="A0A6C0IEJ6"/>